<keyword evidence="2" id="KW-1185">Reference proteome</keyword>
<protein>
    <recommendedName>
        <fullName evidence="3">YopX protein domain-containing protein</fullName>
    </recommendedName>
</protein>
<dbReference type="RefSeq" id="WP_254575596.1">
    <property type="nucleotide sequence ID" value="NZ_CP100595.1"/>
</dbReference>
<dbReference type="EMBL" id="CP100595">
    <property type="protein sequence ID" value="UTJ05415.1"/>
    <property type="molecule type" value="Genomic_DNA"/>
</dbReference>
<evidence type="ECO:0000313" key="2">
    <source>
        <dbReference type="Proteomes" id="UP001060012"/>
    </source>
</evidence>
<dbReference type="InterPro" id="IPR023385">
    <property type="entry name" value="YopX-like_C"/>
</dbReference>
<dbReference type="Gene3D" id="2.30.30.290">
    <property type="entry name" value="YopX-like domains"/>
    <property type="match status" value="1"/>
</dbReference>
<sequence length="129" mass="15039">MERGIVIMEVHNNCQPTGFFDSLEKEVYEGDFLVKNEGYSSEGIYLVVRSMTSYLFEVAPFTMKLVRSGNKKYNGFFISRLAIDNSFRVIGNIAQDYILYNALIKNSNRKERLFSIQKRIENYKVGRVR</sequence>
<proteinExistence type="predicted"/>
<name>A0ABY5E122_9BACT</name>
<organism evidence="1 2">
    <name type="scientific">Arcobacter roscoffensis</name>
    <dbReference type="NCBI Taxonomy" id="2961520"/>
    <lineage>
        <taxon>Bacteria</taxon>
        <taxon>Pseudomonadati</taxon>
        <taxon>Campylobacterota</taxon>
        <taxon>Epsilonproteobacteria</taxon>
        <taxon>Campylobacterales</taxon>
        <taxon>Arcobacteraceae</taxon>
        <taxon>Arcobacter</taxon>
    </lineage>
</organism>
<dbReference type="SUPFAM" id="SSF159006">
    <property type="entry name" value="YopX-like"/>
    <property type="match status" value="1"/>
</dbReference>
<accession>A0ABY5E122</accession>
<evidence type="ECO:0008006" key="3">
    <source>
        <dbReference type="Google" id="ProtNLM"/>
    </source>
</evidence>
<dbReference type="Proteomes" id="UP001060012">
    <property type="component" value="Chromosome"/>
</dbReference>
<evidence type="ECO:0000313" key="1">
    <source>
        <dbReference type="EMBL" id="UTJ05415.1"/>
    </source>
</evidence>
<gene>
    <name evidence="1" type="ORF">NJU99_09055</name>
</gene>
<reference evidence="1" key="1">
    <citation type="submission" date="2022-07" db="EMBL/GenBank/DDBJ databases">
        <title>Arcobacter roscoffensis sp. nov., a marine bacterium isolated from coastal seawater collected from Roscoff, France.</title>
        <authorList>
            <person name="Pascual J."/>
            <person name="Lepeaux C."/>
            <person name="Methner A."/>
            <person name="Overmann J."/>
        </authorList>
    </citation>
    <scope>NUCLEOTIDE SEQUENCE</scope>
    <source>
        <strain evidence="1">ARW1-2F2</strain>
    </source>
</reference>